<feature type="transmembrane region" description="Helical" evidence="2">
    <location>
        <begin position="217"/>
        <end position="239"/>
    </location>
</feature>
<proteinExistence type="predicted"/>
<accession>A0A0L0FVW2</accession>
<feature type="transmembrane region" description="Helical" evidence="2">
    <location>
        <begin position="107"/>
        <end position="127"/>
    </location>
</feature>
<evidence type="ECO:0000313" key="4">
    <source>
        <dbReference type="Proteomes" id="UP000054560"/>
    </source>
</evidence>
<dbReference type="RefSeq" id="XP_014154887.1">
    <property type="nucleotide sequence ID" value="XM_014299412.1"/>
</dbReference>
<gene>
    <name evidence="3" type="ORF">SARC_06676</name>
</gene>
<feature type="transmembrane region" description="Helical" evidence="2">
    <location>
        <begin position="176"/>
        <end position="197"/>
    </location>
</feature>
<feature type="transmembrane region" description="Helical" evidence="2">
    <location>
        <begin position="33"/>
        <end position="55"/>
    </location>
</feature>
<evidence type="ECO:0000256" key="2">
    <source>
        <dbReference type="SAM" id="Phobius"/>
    </source>
</evidence>
<dbReference type="EMBL" id="KQ242082">
    <property type="protein sequence ID" value="KNC80985.1"/>
    <property type="molecule type" value="Genomic_DNA"/>
</dbReference>
<evidence type="ECO:0000313" key="3">
    <source>
        <dbReference type="EMBL" id="KNC80985.1"/>
    </source>
</evidence>
<keyword evidence="4" id="KW-1185">Reference proteome</keyword>
<sequence>MVYSLGYTKLPSDGPGSVSGVYELKNSLDIFVVWYYTGASEMFFASLAIILLLLSMYKLETGKLKRFGWTFFAFALVGYSCILAYGVLGTQGDGTVYLRHKQYLQSVGLAALEYCFATVNLTLRSLSDILQLKDNKFEIYWFFINVVHFCISIAMVPVQNEYGEGQTVFWNHIINWLFSLLSVCVFISFYTKLLKIVAKERLSRVTADLINISLRQFVMYIMYYLIYLICYFFLFLAAIGEVTDSFNNFFLTCAQISSVSWAASRFFLLLAAISIFQPYLLRKYTSVNFVHSYDKTMDAGLTYARHTTDMDRDRSDHRSQASAECVVPTSGFMSTMENQKKESSSAAMTIINAEDTTENFSQESSAGLPAVAESSHHVS</sequence>
<keyword evidence="2" id="KW-0472">Membrane</keyword>
<keyword evidence="2" id="KW-1133">Transmembrane helix</keyword>
<dbReference type="GeneID" id="25907180"/>
<feature type="region of interest" description="Disordered" evidence="1">
    <location>
        <begin position="358"/>
        <end position="379"/>
    </location>
</feature>
<feature type="transmembrane region" description="Helical" evidence="2">
    <location>
        <begin position="259"/>
        <end position="281"/>
    </location>
</feature>
<evidence type="ECO:0000256" key="1">
    <source>
        <dbReference type="SAM" id="MobiDB-lite"/>
    </source>
</evidence>
<feature type="transmembrane region" description="Helical" evidence="2">
    <location>
        <begin position="67"/>
        <end position="87"/>
    </location>
</feature>
<dbReference type="AlphaFoldDB" id="A0A0L0FVW2"/>
<organism evidence="3 4">
    <name type="scientific">Sphaeroforma arctica JP610</name>
    <dbReference type="NCBI Taxonomy" id="667725"/>
    <lineage>
        <taxon>Eukaryota</taxon>
        <taxon>Ichthyosporea</taxon>
        <taxon>Ichthyophonida</taxon>
        <taxon>Sphaeroforma</taxon>
    </lineage>
</organism>
<protein>
    <submittedName>
        <fullName evidence="3">Uncharacterized protein</fullName>
    </submittedName>
</protein>
<reference evidence="3 4" key="1">
    <citation type="submission" date="2011-02" db="EMBL/GenBank/DDBJ databases">
        <title>The Genome Sequence of Sphaeroforma arctica JP610.</title>
        <authorList>
            <consortium name="The Broad Institute Genome Sequencing Platform"/>
            <person name="Russ C."/>
            <person name="Cuomo C."/>
            <person name="Young S.K."/>
            <person name="Zeng Q."/>
            <person name="Gargeya S."/>
            <person name="Alvarado L."/>
            <person name="Berlin A."/>
            <person name="Chapman S.B."/>
            <person name="Chen Z."/>
            <person name="Freedman E."/>
            <person name="Gellesch M."/>
            <person name="Goldberg J."/>
            <person name="Griggs A."/>
            <person name="Gujja S."/>
            <person name="Heilman E."/>
            <person name="Heiman D."/>
            <person name="Howarth C."/>
            <person name="Mehta T."/>
            <person name="Neiman D."/>
            <person name="Pearson M."/>
            <person name="Roberts A."/>
            <person name="Saif S."/>
            <person name="Shea T."/>
            <person name="Shenoy N."/>
            <person name="Sisk P."/>
            <person name="Stolte C."/>
            <person name="Sykes S."/>
            <person name="White J."/>
            <person name="Yandava C."/>
            <person name="Burger G."/>
            <person name="Gray M.W."/>
            <person name="Holland P.W.H."/>
            <person name="King N."/>
            <person name="Lang F.B.F."/>
            <person name="Roger A.J."/>
            <person name="Ruiz-Trillo I."/>
            <person name="Haas B."/>
            <person name="Nusbaum C."/>
            <person name="Birren B."/>
        </authorList>
    </citation>
    <scope>NUCLEOTIDE SEQUENCE [LARGE SCALE GENOMIC DNA]</scope>
    <source>
        <strain evidence="3 4">JP610</strain>
    </source>
</reference>
<name>A0A0L0FVW2_9EUKA</name>
<dbReference type="Proteomes" id="UP000054560">
    <property type="component" value="Unassembled WGS sequence"/>
</dbReference>
<keyword evidence="2" id="KW-0812">Transmembrane</keyword>
<feature type="transmembrane region" description="Helical" evidence="2">
    <location>
        <begin position="139"/>
        <end position="156"/>
    </location>
</feature>